<dbReference type="InterPro" id="IPR003593">
    <property type="entry name" value="AAA+_ATPase"/>
</dbReference>
<dbReference type="GO" id="GO:0005524">
    <property type="term" value="F:ATP binding"/>
    <property type="evidence" value="ECO:0007669"/>
    <property type="project" value="UniProtKB-KW"/>
</dbReference>
<dbReference type="SMART" id="SM00382">
    <property type="entry name" value="AAA"/>
    <property type="match status" value="1"/>
</dbReference>
<keyword evidence="2" id="KW-0547">Nucleotide-binding</keyword>
<sequence length="664" mass="73692">MNPTTINRNWDEANYCYLSAALAVVRGILENHTAKEQNQPEEEKQANLQQALQKAAAAMPAPSTLERICKMFSLSSFERDLLLLCAGMELNGDFAKLCATMHGDLQRAYPTLSLGLAALPNVHWDAIAPNAPLRHWRLIQIGDGHALTLSPLRIDERILHYLTGIQYLDERLAGIIEPLQEISDLVPSHQDLAERVAAVWSQAYKVKSLPVVQLCSKETTSKRAIAAKICQLQGLNLWVMPAQVIPLVPSELDNLIRLWTRETILSKSALLIDCNELDTNDTARLNAIARFIERTKGFLIVTSRERIGLSQRLVVNFDVYQPTSKEQSAVWQDALSTIAPQMNGQVKTLVDQFNLSAPTIRAACAEAAGQLAQTPDNDNISDILWDACRVQARPRLDELAQRIEPSGDWEDLVLPEAQKQILREIAAHVRQRSTVYNNWGFGAKSARGLGISALFAGASGTGKTLGAEVLAHKLRLDLYRIDLSSVVSKYIGETEKNLRRVFDAAEQGGVILLFDEADALFGKRSEVKDARDRYANIEVSYLLQRMESYPGLAVLTTNLKSSIDTAFLRRIRFVVQFPFPDTTQRAEIWRRVFPAETPTADLDALQLARLNVAGGNIRNIALNAAFLAADAGEAVQMKHVLRAAQTEYSKLEKPLTDAEVGGWM</sequence>
<keyword evidence="3" id="KW-1185">Reference proteome</keyword>
<dbReference type="Gene3D" id="3.40.50.300">
    <property type="entry name" value="P-loop containing nucleotide triphosphate hydrolases"/>
    <property type="match status" value="1"/>
</dbReference>
<dbReference type="InterPro" id="IPR027417">
    <property type="entry name" value="P-loop_NTPase"/>
</dbReference>
<dbReference type="GO" id="GO:0016887">
    <property type="term" value="F:ATP hydrolysis activity"/>
    <property type="evidence" value="ECO:0007669"/>
    <property type="project" value="InterPro"/>
</dbReference>
<evidence type="ECO:0000313" key="2">
    <source>
        <dbReference type="EMBL" id="QMS88504.1"/>
    </source>
</evidence>
<dbReference type="InterPro" id="IPR054472">
    <property type="entry name" value="WHD"/>
</dbReference>
<evidence type="ECO:0000313" key="3">
    <source>
        <dbReference type="Proteomes" id="UP000514713"/>
    </source>
</evidence>
<reference evidence="3" key="1">
    <citation type="submission" date="2020-06" db="EMBL/GenBank/DDBJ databases">
        <title>Nostoc edaphicum CCNP1411 genome.</title>
        <authorList>
            <person name="Fidor A."/>
            <person name="Grabski M."/>
            <person name="Gawor J."/>
            <person name="Gromadka R."/>
            <person name="Wegrzyn G."/>
            <person name="Mazur-Marzec H."/>
        </authorList>
    </citation>
    <scope>NUCLEOTIDE SEQUENCE [LARGE SCALE GENOMIC DNA]</scope>
    <source>
        <strain evidence="3">CCNP1411</strain>
    </source>
</reference>
<organism evidence="2 3">
    <name type="scientific">Nostoc edaphicum CCNP1411</name>
    <dbReference type="NCBI Taxonomy" id="1472755"/>
    <lineage>
        <taxon>Bacteria</taxon>
        <taxon>Bacillati</taxon>
        <taxon>Cyanobacteriota</taxon>
        <taxon>Cyanophyceae</taxon>
        <taxon>Nostocales</taxon>
        <taxon>Nostocaceae</taxon>
        <taxon>Nostoc</taxon>
    </lineage>
</organism>
<dbReference type="Pfam" id="PF00004">
    <property type="entry name" value="AAA"/>
    <property type="match status" value="1"/>
</dbReference>
<accession>A0A7D7QJN2</accession>
<dbReference type="EMBL" id="CP054698">
    <property type="protein sequence ID" value="QMS88504.1"/>
    <property type="molecule type" value="Genomic_DNA"/>
</dbReference>
<dbReference type="InterPro" id="IPR003959">
    <property type="entry name" value="ATPase_AAA_core"/>
</dbReference>
<dbReference type="Pfam" id="PF22977">
    <property type="entry name" value="WHD"/>
    <property type="match status" value="1"/>
</dbReference>
<dbReference type="PANTHER" id="PTHR46411">
    <property type="entry name" value="FAMILY ATPASE, PUTATIVE-RELATED"/>
    <property type="match status" value="1"/>
</dbReference>
<evidence type="ECO:0000259" key="1">
    <source>
        <dbReference type="SMART" id="SM00382"/>
    </source>
</evidence>
<keyword evidence="2" id="KW-0067">ATP-binding</keyword>
<feature type="domain" description="AAA+ ATPase" evidence="1">
    <location>
        <begin position="449"/>
        <end position="581"/>
    </location>
</feature>
<name>A0A7D7QJN2_9NOSO</name>
<dbReference type="CDD" id="cd19481">
    <property type="entry name" value="RecA-like_protease"/>
    <property type="match status" value="1"/>
</dbReference>
<dbReference type="KEGG" id="ned:HUN01_13190"/>
<protein>
    <submittedName>
        <fullName evidence="2">ATP-binding protein</fullName>
    </submittedName>
</protein>
<dbReference type="Proteomes" id="UP000514713">
    <property type="component" value="Chromosome"/>
</dbReference>
<dbReference type="AlphaFoldDB" id="A0A7D7QJN2"/>
<dbReference type="RefSeq" id="WP_181931657.1">
    <property type="nucleotide sequence ID" value="NZ_CP054698.1"/>
</dbReference>
<dbReference type="SUPFAM" id="SSF52540">
    <property type="entry name" value="P-loop containing nucleoside triphosphate hydrolases"/>
    <property type="match status" value="1"/>
</dbReference>
<proteinExistence type="predicted"/>
<dbReference type="PANTHER" id="PTHR46411:SF3">
    <property type="entry name" value="AAA+ ATPASE DOMAIN-CONTAINING PROTEIN"/>
    <property type="match status" value="1"/>
</dbReference>
<gene>
    <name evidence="2" type="ORF">HUN01_13190</name>
</gene>